<comment type="caution">
    <text evidence="10">The sequence shown here is derived from an EMBL/GenBank/DDBJ whole genome shotgun (WGS) entry which is preliminary data.</text>
</comment>
<dbReference type="FunFam" id="3.90.70.10:FF:000067">
    <property type="entry name" value="Senescence-specific cysteine protease"/>
    <property type="match status" value="1"/>
</dbReference>
<dbReference type="EMBL" id="BPVZ01000019">
    <property type="protein sequence ID" value="GKV02771.1"/>
    <property type="molecule type" value="Genomic_DNA"/>
</dbReference>
<dbReference type="InterPro" id="IPR038765">
    <property type="entry name" value="Papain-like_cys_pep_sf"/>
</dbReference>
<organism evidence="10 11">
    <name type="scientific">Rubroshorea leprosula</name>
    <dbReference type="NCBI Taxonomy" id="152421"/>
    <lineage>
        <taxon>Eukaryota</taxon>
        <taxon>Viridiplantae</taxon>
        <taxon>Streptophyta</taxon>
        <taxon>Embryophyta</taxon>
        <taxon>Tracheophyta</taxon>
        <taxon>Spermatophyta</taxon>
        <taxon>Magnoliopsida</taxon>
        <taxon>eudicotyledons</taxon>
        <taxon>Gunneridae</taxon>
        <taxon>Pentapetalae</taxon>
        <taxon>rosids</taxon>
        <taxon>malvids</taxon>
        <taxon>Malvales</taxon>
        <taxon>Dipterocarpaceae</taxon>
        <taxon>Rubroshorea</taxon>
    </lineage>
</organism>
<comment type="similarity">
    <text evidence="1">Belongs to the peptidase C1 family.</text>
</comment>
<dbReference type="CDD" id="cd02248">
    <property type="entry name" value="Peptidase_C1A"/>
    <property type="match status" value="1"/>
</dbReference>
<dbReference type="PANTHER" id="PTHR12411">
    <property type="entry name" value="CYSTEINE PROTEASE FAMILY C1-RELATED"/>
    <property type="match status" value="1"/>
</dbReference>
<evidence type="ECO:0000256" key="3">
    <source>
        <dbReference type="ARBA" id="ARBA00022729"/>
    </source>
</evidence>
<dbReference type="PROSITE" id="PS00139">
    <property type="entry name" value="THIOL_PROTEASE_CYS"/>
    <property type="match status" value="1"/>
</dbReference>
<feature type="chain" id="PRO_5043551487" evidence="7">
    <location>
        <begin position="26"/>
        <end position="340"/>
    </location>
</feature>
<evidence type="ECO:0000256" key="6">
    <source>
        <dbReference type="ARBA" id="ARBA00023157"/>
    </source>
</evidence>
<name>A0AAV5ISK0_9ROSI</name>
<feature type="domain" description="Peptidase C1A papain C-terminal" evidence="8">
    <location>
        <begin position="124"/>
        <end position="338"/>
    </location>
</feature>
<accession>A0AAV5ISK0</accession>
<dbReference type="PRINTS" id="PR00705">
    <property type="entry name" value="PAPAIN"/>
</dbReference>
<dbReference type="InterPro" id="IPR013201">
    <property type="entry name" value="Prot_inhib_I29"/>
</dbReference>
<evidence type="ECO:0000313" key="11">
    <source>
        <dbReference type="Proteomes" id="UP001054252"/>
    </source>
</evidence>
<dbReference type="SMART" id="SM00645">
    <property type="entry name" value="Pept_C1"/>
    <property type="match status" value="1"/>
</dbReference>
<dbReference type="Gene3D" id="3.90.70.10">
    <property type="entry name" value="Cysteine proteinases"/>
    <property type="match status" value="1"/>
</dbReference>
<dbReference type="SUPFAM" id="SSF54001">
    <property type="entry name" value="Cysteine proteinases"/>
    <property type="match status" value="1"/>
</dbReference>
<sequence length="340" mass="38299">MLSKNAGFTLLALSLLWISLRACTADNIPQKYDPKSMEKRFEQWLARYGIQYSDRDEWLIRFGIYQSNVQLIDYINSLNLSFNLTDNKFADMTNDEFKSIYLGFRSKQHSRESKSYQREVYYDLPDSIDWRPKGAVTPIKDQGQCGSCWAFSAVAAVEGVNRIKTGKLISLSEQELVDCDVKSGNQGCNGGLMENAFEFIMKNGLTTEDDYPYNGLDGSCDEKKVKRHSVTINGFKTVKNNETRLQAAVANQPVSVAIDAGGYGFQLYSGGVFTGSCGYELNHGVTVVGYGKDGSRKYWLVKNSWGKFWGESGYIRMERDFKDKRGICGIAMETSYPVKS</sequence>
<dbReference type="Pfam" id="PF00112">
    <property type="entry name" value="Peptidase_C1"/>
    <property type="match status" value="1"/>
</dbReference>
<keyword evidence="3 7" id="KW-0732">Signal</keyword>
<evidence type="ECO:0000313" key="10">
    <source>
        <dbReference type="EMBL" id="GKV02771.1"/>
    </source>
</evidence>
<dbReference type="AlphaFoldDB" id="A0AAV5ISK0"/>
<reference evidence="10 11" key="1">
    <citation type="journal article" date="2021" name="Commun. Biol.">
        <title>The genome of Shorea leprosula (Dipterocarpaceae) highlights the ecological relevance of drought in aseasonal tropical rainforests.</title>
        <authorList>
            <person name="Ng K.K.S."/>
            <person name="Kobayashi M.J."/>
            <person name="Fawcett J.A."/>
            <person name="Hatakeyama M."/>
            <person name="Paape T."/>
            <person name="Ng C.H."/>
            <person name="Ang C.C."/>
            <person name="Tnah L.H."/>
            <person name="Lee C.T."/>
            <person name="Nishiyama T."/>
            <person name="Sese J."/>
            <person name="O'Brien M.J."/>
            <person name="Copetti D."/>
            <person name="Mohd Noor M.I."/>
            <person name="Ong R.C."/>
            <person name="Putra M."/>
            <person name="Sireger I.Z."/>
            <person name="Indrioko S."/>
            <person name="Kosugi Y."/>
            <person name="Izuno A."/>
            <person name="Isagi Y."/>
            <person name="Lee S.L."/>
            <person name="Shimizu K.K."/>
        </authorList>
    </citation>
    <scope>NUCLEOTIDE SEQUENCE [LARGE SCALE GENOMIC DNA]</scope>
    <source>
        <strain evidence="10">214</strain>
    </source>
</reference>
<evidence type="ECO:0000256" key="7">
    <source>
        <dbReference type="SAM" id="SignalP"/>
    </source>
</evidence>
<proteinExistence type="inferred from homology"/>
<dbReference type="InterPro" id="IPR039417">
    <property type="entry name" value="Peptidase_C1A_papain-like"/>
</dbReference>
<dbReference type="GO" id="GO:0006508">
    <property type="term" value="P:proteolysis"/>
    <property type="evidence" value="ECO:0007669"/>
    <property type="project" value="UniProtKB-KW"/>
</dbReference>
<dbReference type="PROSITE" id="PS00640">
    <property type="entry name" value="THIOL_PROTEASE_ASN"/>
    <property type="match status" value="1"/>
</dbReference>
<gene>
    <name evidence="10" type="ORF">SLEP1_g15164</name>
</gene>
<evidence type="ECO:0000259" key="9">
    <source>
        <dbReference type="SMART" id="SM00848"/>
    </source>
</evidence>
<dbReference type="Pfam" id="PF08246">
    <property type="entry name" value="Inhibitor_I29"/>
    <property type="match status" value="1"/>
</dbReference>
<keyword evidence="4" id="KW-0378">Hydrolase</keyword>
<evidence type="ECO:0000256" key="4">
    <source>
        <dbReference type="ARBA" id="ARBA00022801"/>
    </source>
</evidence>
<keyword evidence="11" id="KW-1185">Reference proteome</keyword>
<dbReference type="SMART" id="SM00848">
    <property type="entry name" value="Inhibitor_I29"/>
    <property type="match status" value="1"/>
</dbReference>
<evidence type="ECO:0000256" key="2">
    <source>
        <dbReference type="ARBA" id="ARBA00022670"/>
    </source>
</evidence>
<dbReference type="InterPro" id="IPR000668">
    <property type="entry name" value="Peptidase_C1A_C"/>
</dbReference>
<dbReference type="InterPro" id="IPR025660">
    <property type="entry name" value="Pept_his_AS"/>
</dbReference>
<dbReference type="PROSITE" id="PS00639">
    <property type="entry name" value="THIOL_PROTEASE_HIS"/>
    <property type="match status" value="1"/>
</dbReference>
<feature type="domain" description="Cathepsin propeptide inhibitor" evidence="9">
    <location>
        <begin position="41"/>
        <end position="97"/>
    </location>
</feature>
<dbReference type="GO" id="GO:0008234">
    <property type="term" value="F:cysteine-type peptidase activity"/>
    <property type="evidence" value="ECO:0007669"/>
    <property type="project" value="UniProtKB-KW"/>
</dbReference>
<evidence type="ECO:0000256" key="1">
    <source>
        <dbReference type="ARBA" id="ARBA00008455"/>
    </source>
</evidence>
<keyword evidence="6" id="KW-1015">Disulfide bond</keyword>
<dbReference type="InterPro" id="IPR025661">
    <property type="entry name" value="Pept_asp_AS"/>
</dbReference>
<evidence type="ECO:0000256" key="5">
    <source>
        <dbReference type="ARBA" id="ARBA00022807"/>
    </source>
</evidence>
<dbReference type="Proteomes" id="UP001054252">
    <property type="component" value="Unassembled WGS sequence"/>
</dbReference>
<keyword evidence="5" id="KW-0788">Thiol protease</keyword>
<keyword evidence="2" id="KW-0645">Protease</keyword>
<feature type="signal peptide" evidence="7">
    <location>
        <begin position="1"/>
        <end position="25"/>
    </location>
</feature>
<evidence type="ECO:0000259" key="8">
    <source>
        <dbReference type="SMART" id="SM00645"/>
    </source>
</evidence>
<dbReference type="InterPro" id="IPR000169">
    <property type="entry name" value="Pept_cys_AS"/>
</dbReference>
<dbReference type="InterPro" id="IPR013128">
    <property type="entry name" value="Peptidase_C1A"/>
</dbReference>
<protein>
    <submittedName>
        <fullName evidence="10">Uncharacterized protein</fullName>
    </submittedName>
</protein>